<evidence type="ECO:0000313" key="3">
    <source>
        <dbReference type="Proteomes" id="UP000274046"/>
    </source>
</evidence>
<evidence type="ECO:0008006" key="4">
    <source>
        <dbReference type="Google" id="ProtNLM"/>
    </source>
</evidence>
<organism evidence="2 3">
    <name type="scientific">Pedobacter jejuensis</name>
    <dbReference type="NCBI Taxonomy" id="1268550"/>
    <lineage>
        <taxon>Bacteria</taxon>
        <taxon>Pseudomonadati</taxon>
        <taxon>Bacteroidota</taxon>
        <taxon>Sphingobacteriia</taxon>
        <taxon>Sphingobacteriales</taxon>
        <taxon>Sphingobacteriaceae</taxon>
        <taxon>Pedobacter</taxon>
    </lineage>
</organism>
<accession>A0A3N0BVQ6</accession>
<name>A0A3N0BVQ6_9SPHI</name>
<proteinExistence type="predicted"/>
<keyword evidence="1" id="KW-0732">Signal</keyword>
<dbReference type="EMBL" id="RBEE01000014">
    <property type="protein sequence ID" value="RNL53410.1"/>
    <property type="molecule type" value="Genomic_DNA"/>
</dbReference>
<comment type="caution">
    <text evidence="2">The sequence shown here is derived from an EMBL/GenBank/DDBJ whole genome shotgun (WGS) entry which is preliminary data.</text>
</comment>
<dbReference type="RefSeq" id="WP_123205732.1">
    <property type="nucleotide sequence ID" value="NZ_RBEE01000014.1"/>
</dbReference>
<feature type="signal peptide" evidence="1">
    <location>
        <begin position="1"/>
        <end position="21"/>
    </location>
</feature>
<feature type="chain" id="PRO_5018124568" description="Gliding motility-associated C-terminal domain-containing protein" evidence="1">
    <location>
        <begin position="22"/>
        <end position="245"/>
    </location>
</feature>
<gene>
    <name evidence="2" type="ORF">D7004_10030</name>
</gene>
<evidence type="ECO:0000256" key="1">
    <source>
        <dbReference type="SAM" id="SignalP"/>
    </source>
</evidence>
<protein>
    <recommendedName>
        <fullName evidence="4">Gliding motility-associated C-terminal domain-containing protein</fullName>
    </recommendedName>
</protein>
<evidence type="ECO:0000313" key="2">
    <source>
        <dbReference type="EMBL" id="RNL53410.1"/>
    </source>
</evidence>
<dbReference type="Proteomes" id="UP000274046">
    <property type="component" value="Unassembled WGS sequence"/>
</dbReference>
<dbReference type="AlphaFoldDB" id="A0A3N0BVQ6"/>
<sequence length="245" mass="26483">MKALSSLLFSSIFFLNLSSNAQLTATVTTNTGGAANCDPRVITVVPSGGSGDYEYIYRVAPGQSGSVITQNTANYTVTPVPSLPTTYRISITDNVTLETVTKKVTVSPLLSGEFNVRIPNAFTPLYPDGVNDRWEVRNSGNNTSNASNFIPYPINAYAYELTIYSSNPGAIYYQASGSSTNPDSGISSLYGINTNQIYWDGTIPFNGGRVLGRVGTYYYTLKLYNCSYPSGKVFQGYIQLGNSPH</sequence>
<dbReference type="OrthoDB" id="1490335at2"/>
<keyword evidence="3" id="KW-1185">Reference proteome</keyword>
<reference evidence="2 3" key="1">
    <citation type="submission" date="2018-10" db="EMBL/GenBank/DDBJ databases">
        <title>Genome sequencing of Pedobacter jejuensis TNB23.</title>
        <authorList>
            <person name="Cho Y.-J."/>
            <person name="Cho A."/>
            <person name="Kim O.-S."/>
        </authorList>
    </citation>
    <scope>NUCLEOTIDE SEQUENCE [LARGE SCALE GENOMIC DNA]</scope>
    <source>
        <strain evidence="2 3">TNB23</strain>
    </source>
</reference>